<accession>W9WG91</accession>
<dbReference type="EMBL" id="AMGW01000005">
    <property type="protein sequence ID" value="EXJ57539.1"/>
    <property type="molecule type" value="Genomic_DNA"/>
</dbReference>
<comment type="caution">
    <text evidence="1">The sequence shown here is derived from an EMBL/GenBank/DDBJ whole genome shotgun (WGS) entry which is preliminary data.</text>
</comment>
<evidence type="ECO:0000313" key="1">
    <source>
        <dbReference type="EMBL" id="EXJ57539.1"/>
    </source>
</evidence>
<dbReference type="AlphaFoldDB" id="W9WG91"/>
<dbReference type="HOGENOM" id="CLU_1927387_0_0_1"/>
<sequence>MRILVHGAGFVLVLRANRLWEANAACAIGEVGAPTIADIKEEADDIDAELALAETRAARRTPGGAAPVVACVPNEQPFASVMGSVVCLPGFSTRPEKVTSMMYFQHETKAVGLASVSLASLRRGLSLLILC</sequence>
<name>W9WG91_9EURO</name>
<proteinExistence type="predicted"/>
<dbReference type="Proteomes" id="UP000019473">
    <property type="component" value="Unassembled WGS sequence"/>
</dbReference>
<dbReference type="GeneID" id="19182458"/>
<dbReference type="VEuPathDB" id="FungiDB:A1O7_07887"/>
<organism evidence="1 2">
    <name type="scientific">Cladophialophora yegresii CBS 114405</name>
    <dbReference type="NCBI Taxonomy" id="1182544"/>
    <lineage>
        <taxon>Eukaryota</taxon>
        <taxon>Fungi</taxon>
        <taxon>Dikarya</taxon>
        <taxon>Ascomycota</taxon>
        <taxon>Pezizomycotina</taxon>
        <taxon>Eurotiomycetes</taxon>
        <taxon>Chaetothyriomycetidae</taxon>
        <taxon>Chaetothyriales</taxon>
        <taxon>Herpotrichiellaceae</taxon>
        <taxon>Cladophialophora</taxon>
    </lineage>
</organism>
<keyword evidence="2" id="KW-1185">Reference proteome</keyword>
<reference evidence="1 2" key="1">
    <citation type="submission" date="2013-03" db="EMBL/GenBank/DDBJ databases">
        <title>The Genome Sequence of Cladophialophora yegresii CBS 114405.</title>
        <authorList>
            <consortium name="The Broad Institute Genomics Platform"/>
            <person name="Cuomo C."/>
            <person name="de Hoog S."/>
            <person name="Gorbushina A."/>
            <person name="Walker B."/>
            <person name="Young S.K."/>
            <person name="Zeng Q."/>
            <person name="Gargeya S."/>
            <person name="Fitzgerald M."/>
            <person name="Haas B."/>
            <person name="Abouelleil A."/>
            <person name="Allen A.W."/>
            <person name="Alvarado L."/>
            <person name="Arachchi H.M."/>
            <person name="Berlin A.M."/>
            <person name="Chapman S.B."/>
            <person name="Gainer-Dewar J."/>
            <person name="Goldberg J."/>
            <person name="Griggs A."/>
            <person name="Gujja S."/>
            <person name="Hansen M."/>
            <person name="Howarth C."/>
            <person name="Imamovic A."/>
            <person name="Ireland A."/>
            <person name="Larimer J."/>
            <person name="McCowan C."/>
            <person name="Murphy C."/>
            <person name="Pearson M."/>
            <person name="Poon T.W."/>
            <person name="Priest M."/>
            <person name="Roberts A."/>
            <person name="Saif S."/>
            <person name="Shea T."/>
            <person name="Sisk P."/>
            <person name="Sykes S."/>
            <person name="Wortman J."/>
            <person name="Nusbaum C."/>
            <person name="Birren B."/>
        </authorList>
    </citation>
    <scope>NUCLEOTIDE SEQUENCE [LARGE SCALE GENOMIC DNA]</scope>
    <source>
        <strain evidence="1 2">CBS 114405</strain>
    </source>
</reference>
<evidence type="ECO:0000313" key="2">
    <source>
        <dbReference type="Proteomes" id="UP000019473"/>
    </source>
</evidence>
<protein>
    <submittedName>
        <fullName evidence="1">Uncharacterized protein</fullName>
    </submittedName>
</protein>
<dbReference type="RefSeq" id="XP_007760073.1">
    <property type="nucleotide sequence ID" value="XM_007761883.1"/>
</dbReference>
<gene>
    <name evidence="1" type="ORF">A1O7_07887</name>
</gene>